<sequence>MSFFAQLMLTVMSSVKFESAGDRDTSFYSTLPYIYIISYNVDQSRDVSENKRKQKRYFLLVSMNVKCCLQLGKCDRQHVQLQQSF</sequence>
<organism evidence="1 2">
    <name type="scientific">Trichinella spiralis</name>
    <name type="common">Trichina worm</name>
    <dbReference type="NCBI Taxonomy" id="6334"/>
    <lineage>
        <taxon>Eukaryota</taxon>
        <taxon>Metazoa</taxon>
        <taxon>Ecdysozoa</taxon>
        <taxon>Nematoda</taxon>
        <taxon>Enoplea</taxon>
        <taxon>Dorylaimia</taxon>
        <taxon>Trichinellida</taxon>
        <taxon>Trichinellidae</taxon>
        <taxon>Trichinella</taxon>
    </lineage>
</organism>
<accession>A0ABR3KH10</accession>
<dbReference type="EMBL" id="JBEUSY010000374">
    <property type="protein sequence ID" value="KAL1236004.1"/>
    <property type="molecule type" value="Genomic_DNA"/>
</dbReference>
<protein>
    <submittedName>
        <fullName evidence="1">Mediator of RNA polymerase II transcription subunit</fullName>
    </submittedName>
</protein>
<comment type="caution">
    <text evidence="1">The sequence shown here is derived from an EMBL/GenBank/DDBJ whole genome shotgun (WGS) entry which is preliminary data.</text>
</comment>
<evidence type="ECO:0000313" key="1">
    <source>
        <dbReference type="EMBL" id="KAL1236004.1"/>
    </source>
</evidence>
<keyword evidence="2" id="KW-1185">Reference proteome</keyword>
<dbReference type="Proteomes" id="UP001558632">
    <property type="component" value="Unassembled WGS sequence"/>
</dbReference>
<reference evidence="1 2" key="1">
    <citation type="submission" date="2024-07" db="EMBL/GenBank/DDBJ databases">
        <title>Enhanced genomic and transcriptomic resources for Trichinella pseudospiralis and T. spiralis underpin the discovery of pronounced molecular differences between stages and species.</title>
        <authorList>
            <person name="Pasi K.K."/>
            <person name="La Rosa G."/>
            <person name="Gomez-Morales M.A."/>
            <person name="Tosini F."/>
            <person name="Sumanam S."/>
            <person name="Young N.D."/>
            <person name="Chang B.C."/>
            <person name="Robin G.B."/>
        </authorList>
    </citation>
    <scope>NUCLEOTIDE SEQUENCE [LARGE SCALE GENOMIC DNA]</scope>
    <source>
        <strain evidence="1">ISS534</strain>
    </source>
</reference>
<name>A0ABR3KH10_TRISP</name>
<proteinExistence type="predicted"/>
<evidence type="ECO:0000313" key="2">
    <source>
        <dbReference type="Proteomes" id="UP001558632"/>
    </source>
</evidence>
<gene>
    <name evidence="1" type="ORF">TSPI_00503</name>
</gene>